<dbReference type="Gene3D" id="1.20.58.390">
    <property type="entry name" value="Neurotransmitter-gated ion-channel transmembrane domain"/>
    <property type="match status" value="1"/>
</dbReference>
<feature type="domain" description="Neurotransmitter-gated ion-channel transmembrane" evidence="3">
    <location>
        <begin position="2"/>
        <end position="60"/>
    </location>
</feature>
<evidence type="ECO:0000256" key="2">
    <source>
        <dbReference type="SAM" id="SignalP"/>
    </source>
</evidence>
<dbReference type="InterPro" id="IPR006029">
    <property type="entry name" value="Neurotrans-gated_channel_TM"/>
</dbReference>
<dbReference type="InterPro" id="IPR006028">
    <property type="entry name" value="GABAA/Glycine_rcpt"/>
</dbReference>
<dbReference type="GO" id="GO:0005230">
    <property type="term" value="F:extracellular ligand-gated monoatomic ion channel activity"/>
    <property type="evidence" value="ECO:0007669"/>
    <property type="project" value="UniProtKB-ARBA"/>
</dbReference>
<feature type="transmembrane region" description="Helical" evidence="1">
    <location>
        <begin position="30"/>
        <end position="48"/>
    </location>
</feature>
<dbReference type="PRINTS" id="PR00253">
    <property type="entry name" value="GABAARECEPTR"/>
</dbReference>
<proteinExistence type="predicted"/>
<accession>A0A914CN86</accession>
<protein>
    <submittedName>
        <fullName evidence="5">Neurotransmitter-gated ion-channel transmembrane domain-containing protein</fullName>
    </submittedName>
</protein>
<evidence type="ECO:0000259" key="3">
    <source>
        <dbReference type="Pfam" id="PF02932"/>
    </source>
</evidence>
<dbReference type="SUPFAM" id="SSF90112">
    <property type="entry name" value="Neurotransmitter-gated ion-channel transmembrane pore"/>
    <property type="match status" value="1"/>
</dbReference>
<dbReference type="InterPro" id="IPR036719">
    <property type="entry name" value="Neuro-gated_channel_TM_sf"/>
</dbReference>
<name>A0A914CN86_9BILA</name>
<evidence type="ECO:0000313" key="4">
    <source>
        <dbReference type="Proteomes" id="UP000887540"/>
    </source>
</evidence>
<dbReference type="GO" id="GO:0016020">
    <property type="term" value="C:membrane"/>
    <property type="evidence" value="ECO:0007669"/>
    <property type="project" value="InterPro"/>
</dbReference>
<evidence type="ECO:0000256" key="1">
    <source>
        <dbReference type="SAM" id="Phobius"/>
    </source>
</evidence>
<dbReference type="InterPro" id="IPR038050">
    <property type="entry name" value="Neuro_actylchol_rec"/>
</dbReference>
<keyword evidence="1" id="KW-0812">Transmembrane</keyword>
<dbReference type="Pfam" id="PF02932">
    <property type="entry name" value="Neur_chan_memb"/>
    <property type="match status" value="1"/>
</dbReference>
<feature type="signal peptide" evidence="2">
    <location>
        <begin position="1"/>
        <end position="18"/>
    </location>
</feature>
<dbReference type="Proteomes" id="UP000887540">
    <property type="component" value="Unplaced"/>
</dbReference>
<dbReference type="GO" id="GO:0004888">
    <property type="term" value="F:transmembrane signaling receptor activity"/>
    <property type="evidence" value="ECO:0007669"/>
    <property type="project" value="InterPro"/>
</dbReference>
<dbReference type="WBParaSite" id="ACRNAN_scaffold12457.g28459.t1">
    <property type="protein sequence ID" value="ACRNAN_scaffold12457.g28459.t1"/>
    <property type="gene ID" value="ACRNAN_scaffold12457.g28459"/>
</dbReference>
<keyword evidence="1" id="KW-1133">Transmembrane helix</keyword>
<reference evidence="5" key="1">
    <citation type="submission" date="2022-11" db="UniProtKB">
        <authorList>
            <consortium name="WormBaseParasite"/>
        </authorList>
    </citation>
    <scope>IDENTIFICATION</scope>
</reference>
<feature type="transmembrane region" description="Helical" evidence="1">
    <location>
        <begin position="125"/>
        <end position="148"/>
    </location>
</feature>
<dbReference type="AlphaFoldDB" id="A0A914CN86"/>
<keyword evidence="2" id="KW-0732">Signal</keyword>
<evidence type="ECO:0000313" key="5">
    <source>
        <dbReference type="WBParaSite" id="ACRNAN_scaffold12457.g28459.t1"/>
    </source>
</evidence>
<sequence>MIALMLAIIFLIFAYNETMPRVSYIKAMDVYLGVCFVVVFLALVKLTVIKYIRQKLRTTSDSSGGNGLLHIQETSIVNHNMNEYTSVPIEPILENQVNLFPEDVKSRNFEKFIPRLEFTKRGFKLCHWLSQMIIFFGFLIFCLFYFIVYPNVHFEPVDPDCLKENAEWSAEIP</sequence>
<feature type="chain" id="PRO_5037494658" evidence="2">
    <location>
        <begin position="19"/>
        <end position="173"/>
    </location>
</feature>
<keyword evidence="4" id="KW-1185">Reference proteome</keyword>
<organism evidence="4 5">
    <name type="scientific">Acrobeloides nanus</name>
    <dbReference type="NCBI Taxonomy" id="290746"/>
    <lineage>
        <taxon>Eukaryota</taxon>
        <taxon>Metazoa</taxon>
        <taxon>Ecdysozoa</taxon>
        <taxon>Nematoda</taxon>
        <taxon>Chromadorea</taxon>
        <taxon>Rhabditida</taxon>
        <taxon>Tylenchina</taxon>
        <taxon>Cephalobomorpha</taxon>
        <taxon>Cephaloboidea</taxon>
        <taxon>Cephalobidae</taxon>
        <taxon>Acrobeloides</taxon>
    </lineage>
</organism>
<keyword evidence="1" id="KW-0472">Membrane</keyword>